<gene>
    <name evidence="2" type="ORF">GCM10011430_00980</name>
</gene>
<reference evidence="2" key="2">
    <citation type="submission" date="2020-09" db="EMBL/GenBank/DDBJ databases">
        <authorList>
            <person name="Sun Q."/>
            <person name="Sedlacek I."/>
        </authorList>
    </citation>
    <scope>NUCLEOTIDE SEQUENCE</scope>
    <source>
        <strain evidence="2">CCM 7664</strain>
    </source>
</reference>
<evidence type="ECO:0000313" key="2">
    <source>
        <dbReference type="EMBL" id="GGI52924.1"/>
    </source>
</evidence>
<evidence type="ECO:0000256" key="1">
    <source>
        <dbReference type="SAM" id="SignalP"/>
    </source>
</evidence>
<comment type="caution">
    <text evidence="2">The sequence shown here is derived from an EMBL/GenBank/DDBJ whole genome shotgun (WGS) entry which is preliminary data.</text>
</comment>
<organism evidence="2 3">
    <name type="scientific">Oxalicibacterium solurbis</name>
    <dbReference type="NCBI Taxonomy" id="69280"/>
    <lineage>
        <taxon>Bacteria</taxon>
        <taxon>Pseudomonadati</taxon>
        <taxon>Pseudomonadota</taxon>
        <taxon>Betaproteobacteria</taxon>
        <taxon>Burkholderiales</taxon>
        <taxon>Oxalobacteraceae</taxon>
        <taxon>Oxalicibacterium</taxon>
    </lineage>
</organism>
<protein>
    <submittedName>
        <fullName evidence="2">Uncharacterized protein</fullName>
    </submittedName>
</protein>
<proteinExistence type="predicted"/>
<sequence length="60" mass="6151">MKTRLYQFTAVAAGTLAISAALHNPAVSDLVYDSALTGGAVWANATMAVGNLAQTAAERQ</sequence>
<accession>A0A8J3F4C5</accession>
<evidence type="ECO:0000313" key="3">
    <source>
        <dbReference type="Proteomes" id="UP000627205"/>
    </source>
</evidence>
<keyword evidence="1" id="KW-0732">Signal</keyword>
<dbReference type="EMBL" id="BMDP01000001">
    <property type="protein sequence ID" value="GGI52924.1"/>
    <property type="molecule type" value="Genomic_DNA"/>
</dbReference>
<feature type="signal peptide" evidence="1">
    <location>
        <begin position="1"/>
        <end position="20"/>
    </location>
</feature>
<dbReference type="AlphaFoldDB" id="A0A8J3F4C5"/>
<feature type="chain" id="PRO_5035318927" evidence="1">
    <location>
        <begin position="21"/>
        <end position="60"/>
    </location>
</feature>
<name>A0A8J3F4C5_9BURK</name>
<keyword evidence="3" id="KW-1185">Reference proteome</keyword>
<reference evidence="2" key="1">
    <citation type="journal article" date="2014" name="Int. J. Syst. Evol. Microbiol.">
        <title>Complete genome sequence of Corynebacterium casei LMG S-19264T (=DSM 44701T), isolated from a smear-ripened cheese.</title>
        <authorList>
            <consortium name="US DOE Joint Genome Institute (JGI-PGF)"/>
            <person name="Walter F."/>
            <person name="Albersmeier A."/>
            <person name="Kalinowski J."/>
            <person name="Ruckert C."/>
        </authorList>
    </citation>
    <scope>NUCLEOTIDE SEQUENCE</scope>
    <source>
        <strain evidence="2">CCM 7664</strain>
    </source>
</reference>
<dbReference type="RefSeq" id="WP_188419025.1">
    <property type="nucleotide sequence ID" value="NZ_BMDP01000001.1"/>
</dbReference>
<dbReference type="Proteomes" id="UP000627205">
    <property type="component" value="Unassembled WGS sequence"/>
</dbReference>